<feature type="transmembrane region" description="Helical" evidence="1">
    <location>
        <begin position="6"/>
        <end position="24"/>
    </location>
</feature>
<dbReference type="Proteomes" id="UP001249851">
    <property type="component" value="Unassembled WGS sequence"/>
</dbReference>
<sequence>MGFRGTVFPIVFGGILILFGFGFYHRYNLIVNTKEQQQRKEYNIQKALEFRRAVQEKLDEEISKP</sequence>
<evidence type="ECO:0000313" key="3">
    <source>
        <dbReference type="Proteomes" id="UP001249851"/>
    </source>
</evidence>
<accession>A0AAD9QLB8</accession>
<keyword evidence="1" id="KW-0812">Transmembrane</keyword>
<comment type="caution">
    <text evidence="2">The sequence shown here is derived from an EMBL/GenBank/DDBJ whole genome shotgun (WGS) entry which is preliminary data.</text>
</comment>
<organism evidence="2 3">
    <name type="scientific">Acropora cervicornis</name>
    <name type="common">Staghorn coral</name>
    <dbReference type="NCBI Taxonomy" id="6130"/>
    <lineage>
        <taxon>Eukaryota</taxon>
        <taxon>Metazoa</taxon>
        <taxon>Cnidaria</taxon>
        <taxon>Anthozoa</taxon>
        <taxon>Hexacorallia</taxon>
        <taxon>Scleractinia</taxon>
        <taxon>Astrocoeniina</taxon>
        <taxon>Acroporidae</taxon>
        <taxon>Acropora</taxon>
    </lineage>
</organism>
<name>A0AAD9QLB8_ACRCE</name>
<dbReference type="AlphaFoldDB" id="A0AAD9QLB8"/>
<dbReference type="EMBL" id="JARQWQ010000025">
    <property type="protein sequence ID" value="KAK2563393.1"/>
    <property type="molecule type" value="Genomic_DNA"/>
</dbReference>
<keyword evidence="1" id="KW-1133">Transmembrane helix</keyword>
<reference evidence="2" key="2">
    <citation type="journal article" date="2023" name="Science">
        <title>Genomic signatures of disease resistance in endangered staghorn corals.</title>
        <authorList>
            <person name="Vollmer S.V."/>
            <person name="Selwyn J.D."/>
            <person name="Despard B.A."/>
            <person name="Roesel C.L."/>
        </authorList>
    </citation>
    <scope>NUCLEOTIDE SEQUENCE</scope>
    <source>
        <strain evidence="2">K2</strain>
    </source>
</reference>
<protein>
    <submittedName>
        <fullName evidence="2">Uncharacterized protein</fullName>
    </submittedName>
</protein>
<evidence type="ECO:0000313" key="2">
    <source>
        <dbReference type="EMBL" id="KAK2563393.1"/>
    </source>
</evidence>
<keyword evidence="1" id="KW-0472">Membrane</keyword>
<gene>
    <name evidence="2" type="ORF">P5673_013089</name>
</gene>
<evidence type="ECO:0000256" key="1">
    <source>
        <dbReference type="SAM" id="Phobius"/>
    </source>
</evidence>
<proteinExistence type="predicted"/>
<reference evidence="2" key="1">
    <citation type="journal article" date="2023" name="G3 (Bethesda)">
        <title>Whole genome assembly and annotation of the endangered Caribbean coral Acropora cervicornis.</title>
        <authorList>
            <person name="Selwyn J.D."/>
            <person name="Vollmer S.V."/>
        </authorList>
    </citation>
    <scope>NUCLEOTIDE SEQUENCE</scope>
    <source>
        <strain evidence="2">K2</strain>
    </source>
</reference>
<keyword evidence="3" id="KW-1185">Reference proteome</keyword>